<accession>A0A4S3MKZ5</accession>
<comment type="caution">
    <text evidence="2">The sequence shown here is derived from an EMBL/GenBank/DDBJ whole genome shotgun (WGS) entry which is preliminary data.</text>
</comment>
<evidence type="ECO:0000256" key="1">
    <source>
        <dbReference type="SAM" id="MobiDB-lite"/>
    </source>
</evidence>
<evidence type="ECO:0000313" key="3">
    <source>
        <dbReference type="Proteomes" id="UP000309450"/>
    </source>
</evidence>
<protein>
    <submittedName>
        <fullName evidence="2">DUF4177 domain-containing protein</fullName>
    </submittedName>
</protein>
<dbReference type="OrthoDB" id="7658888at2"/>
<dbReference type="Proteomes" id="UP000309450">
    <property type="component" value="Unassembled WGS sequence"/>
</dbReference>
<name>A0A4S3MKZ5_9RHOB</name>
<sequence length="149" mass="15435">MQRFEYRVVPAPRKGEKARGAKTTGDRFALALTHLMNEMGADGWEYLRADTLPCEERVGLTGKTTSFQNMLVFRRAQAAAVQTAPVEGHAAAPVVPTVSPGDAPAPAVAPAVAPVERPVEGAARPVGPAAGEGGKAPALGPARPEMAAE</sequence>
<organism evidence="2 3">
    <name type="scientific">Aliigemmobacter aestuarii</name>
    <dbReference type="NCBI Taxonomy" id="1445661"/>
    <lineage>
        <taxon>Bacteria</taxon>
        <taxon>Pseudomonadati</taxon>
        <taxon>Pseudomonadota</taxon>
        <taxon>Alphaproteobacteria</taxon>
        <taxon>Rhodobacterales</taxon>
        <taxon>Paracoccaceae</taxon>
        <taxon>Aliigemmobacter</taxon>
    </lineage>
</organism>
<gene>
    <name evidence="2" type="ORF">E7811_14235</name>
</gene>
<feature type="compositionally biased region" description="Low complexity" evidence="1">
    <location>
        <begin position="122"/>
        <end position="142"/>
    </location>
</feature>
<reference evidence="2 3" key="1">
    <citation type="submission" date="2019-04" db="EMBL/GenBank/DDBJ databases">
        <title>Draft genome sequence of Gemmobacter aestuarii sp. nov.</title>
        <authorList>
            <person name="Hameed A."/>
            <person name="Lin S.-Y."/>
            <person name="Shahina M."/>
            <person name="Lai W.-A."/>
            <person name="Young C.-C."/>
        </authorList>
    </citation>
    <scope>NUCLEOTIDE SEQUENCE [LARGE SCALE GENOMIC DNA]</scope>
    <source>
        <strain evidence="2 3">CC-PW-75</strain>
    </source>
</reference>
<dbReference type="AlphaFoldDB" id="A0A4S3MKZ5"/>
<dbReference type="EMBL" id="SSND01000004">
    <property type="protein sequence ID" value="THD82230.1"/>
    <property type="molecule type" value="Genomic_DNA"/>
</dbReference>
<dbReference type="RefSeq" id="WP_136395338.1">
    <property type="nucleotide sequence ID" value="NZ_SSND01000004.1"/>
</dbReference>
<evidence type="ECO:0000313" key="2">
    <source>
        <dbReference type="EMBL" id="THD82230.1"/>
    </source>
</evidence>
<proteinExistence type="predicted"/>
<keyword evidence="3" id="KW-1185">Reference proteome</keyword>
<feature type="region of interest" description="Disordered" evidence="1">
    <location>
        <begin position="122"/>
        <end position="149"/>
    </location>
</feature>